<evidence type="ECO:0000259" key="11">
    <source>
        <dbReference type="Pfam" id="PF07730"/>
    </source>
</evidence>
<feature type="transmembrane region" description="Helical" evidence="9">
    <location>
        <begin position="359"/>
        <end position="379"/>
    </location>
</feature>
<dbReference type="EC" id="2.7.13.3" evidence="2"/>
<feature type="transmembrane region" description="Helical" evidence="9">
    <location>
        <begin position="309"/>
        <end position="327"/>
    </location>
</feature>
<feature type="domain" description="Signal transduction histidine kinase subgroup 3 dimerisation and phosphoacceptor" evidence="11">
    <location>
        <begin position="435"/>
        <end position="500"/>
    </location>
</feature>
<keyword evidence="6 13" id="KW-0418">Kinase</keyword>
<dbReference type="GO" id="GO:0046983">
    <property type="term" value="F:protein dimerization activity"/>
    <property type="evidence" value="ECO:0007669"/>
    <property type="project" value="InterPro"/>
</dbReference>
<dbReference type="InterPro" id="IPR011712">
    <property type="entry name" value="Sig_transdc_His_kin_sub3_dim/P"/>
</dbReference>
<dbReference type="AlphaFoldDB" id="A0A852RF02"/>
<feature type="domain" description="Histidine kinase/HSP90-like ATPase" evidence="10">
    <location>
        <begin position="549"/>
        <end position="639"/>
    </location>
</feature>
<evidence type="ECO:0000256" key="3">
    <source>
        <dbReference type="ARBA" id="ARBA00022553"/>
    </source>
</evidence>
<dbReference type="Pfam" id="PF02518">
    <property type="entry name" value="HATPase_c"/>
    <property type="match status" value="1"/>
</dbReference>
<feature type="domain" description="Putative sensor" evidence="12">
    <location>
        <begin position="33"/>
        <end position="222"/>
    </location>
</feature>
<evidence type="ECO:0000256" key="2">
    <source>
        <dbReference type="ARBA" id="ARBA00012438"/>
    </source>
</evidence>
<comment type="caution">
    <text evidence="13">The sequence shown here is derived from an EMBL/GenBank/DDBJ whole genome shotgun (WGS) entry which is preliminary data.</text>
</comment>
<dbReference type="Pfam" id="PF07730">
    <property type="entry name" value="HisKA_3"/>
    <property type="match status" value="1"/>
</dbReference>
<feature type="transmembrane region" description="Helical" evidence="9">
    <location>
        <begin position="59"/>
        <end position="76"/>
    </location>
</feature>
<dbReference type="PANTHER" id="PTHR24421">
    <property type="entry name" value="NITRATE/NITRITE SENSOR PROTEIN NARX-RELATED"/>
    <property type="match status" value="1"/>
</dbReference>
<dbReference type="Proteomes" id="UP000586095">
    <property type="component" value="Unassembled WGS sequence"/>
</dbReference>
<keyword evidence="14" id="KW-1185">Reference proteome</keyword>
<name>A0A852RF02_9MICO</name>
<dbReference type="InterPro" id="IPR036890">
    <property type="entry name" value="HATPase_C_sf"/>
</dbReference>
<keyword evidence="4" id="KW-0808">Transferase</keyword>
<dbReference type="GO" id="GO:0016020">
    <property type="term" value="C:membrane"/>
    <property type="evidence" value="ECO:0007669"/>
    <property type="project" value="InterPro"/>
</dbReference>
<evidence type="ECO:0000256" key="7">
    <source>
        <dbReference type="ARBA" id="ARBA00022840"/>
    </source>
</evidence>
<evidence type="ECO:0000259" key="10">
    <source>
        <dbReference type="Pfam" id="PF02518"/>
    </source>
</evidence>
<keyword evidence="9" id="KW-0472">Membrane</keyword>
<evidence type="ECO:0000256" key="5">
    <source>
        <dbReference type="ARBA" id="ARBA00022741"/>
    </source>
</evidence>
<dbReference type="EMBL" id="JACCBD010000001">
    <property type="protein sequence ID" value="NYD27450.1"/>
    <property type="molecule type" value="Genomic_DNA"/>
</dbReference>
<evidence type="ECO:0000256" key="1">
    <source>
        <dbReference type="ARBA" id="ARBA00000085"/>
    </source>
</evidence>
<feature type="transmembrane region" description="Helical" evidence="9">
    <location>
        <begin position="284"/>
        <end position="304"/>
    </location>
</feature>
<gene>
    <name evidence="13" type="ORF">BJ960_002253</name>
</gene>
<accession>A0A852RF02</accession>
<evidence type="ECO:0000259" key="12">
    <source>
        <dbReference type="Pfam" id="PF13796"/>
    </source>
</evidence>
<dbReference type="RefSeq" id="WP_185987356.1">
    <property type="nucleotide sequence ID" value="NZ_BAAALZ010000001.1"/>
</dbReference>
<dbReference type="Gene3D" id="1.20.5.1930">
    <property type="match status" value="1"/>
</dbReference>
<feature type="transmembrane region" description="Helical" evidence="9">
    <location>
        <begin position="192"/>
        <end position="213"/>
    </location>
</feature>
<evidence type="ECO:0000313" key="14">
    <source>
        <dbReference type="Proteomes" id="UP000586095"/>
    </source>
</evidence>
<reference evidence="13 14" key="1">
    <citation type="submission" date="2020-07" db="EMBL/GenBank/DDBJ databases">
        <title>Sequencing the genomes of 1000 actinobacteria strains.</title>
        <authorList>
            <person name="Klenk H.-P."/>
        </authorList>
    </citation>
    <scope>NUCLEOTIDE SEQUENCE [LARGE SCALE GENOMIC DNA]</scope>
    <source>
        <strain evidence="13 14">DSM 17380</strain>
    </source>
</reference>
<dbReference type="InterPro" id="IPR025828">
    <property type="entry name" value="Put_sensor_dom"/>
</dbReference>
<dbReference type="Pfam" id="PF13796">
    <property type="entry name" value="Sensor"/>
    <property type="match status" value="1"/>
</dbReference>
<proteinExistence type="predicted"/>
<keyword evidence="9" id="KW-1133">Transmembrane helix</keyword>
<sequence length="640" mass="66084">MVNTTAQATPHRSRTGAWSGLYNPALVARDIGYVLPGFFVSLFAFSLLVPLASLGVSTLVIWLGALLLPATLLLATKFADLSRTRAAWWGATVPAPAYRAHGPGVGGFMRIMADGRRWLDLAFETLVAFPVRAITFSIGITWLSAALGGTTWFLWSPFLPENDSVFPGNMLEWLSNGAITPEVAYSRAAEGVTYTIFGAVALLLLPIVMRALATFDIALTRAGLGGDTLAHQTAPLADAPAPAGPQAPALTFASFAGWSWILIGFAAVATIAVSWPLLVTLYDVHPAIAMVLAAAEAAAVALALRIPAAAIALGTITPAATALITAAPVATPWPWPVTMLIVQALLAFIIGLRHDWRWVLAALALPQLAVIAAVAMSGAGFTAGAITSLVICSSVALGLGLGGIVAQTVFANRGALQAERQHSAELDAKQRELSERNLVARELHDVVAHSMSVVSIQANTAKYRIPGLGDEAEAEFAAIAQSSRQALSEMRGLLATLRDSDGTAPLAPQPTLSDLPTLIEGSRNSGAEISFSESGGATTEPVLSATGLTVYRVVQESLANAMRHAPGSAIDVTVTLGDDEITVDVVNGPAPADAPPAPGSGLGLAGLRERVTALGGSVTAGPTAGDASGQGFAVHATLPR</sequence>
<dbReference type="CDD" id="cd16917">
    <property type="entry name" value="HATPase_UhpB-NarQ-NarX-like"/>
    <property type="match status" value="1"/>
</dbReference>
<feature type="transmembrane region" description="Helical" evidence="9">
    <location>
        <begin position="333"/>
        <end position="352"/>
    </location>
</feature>
<evidence type="ECO:0000313" key="13">
    <source>
        <dbReference type="EMBL" id="NYD27450.1"/>
    </source>
</evidence>
<dbReference type="GO" id="GO:0005524">
    <property type="term" value="F:ATP binding"/>
    <property type="evidence" value="ECO:0007669"/>
    <property type="project" value="UniProtKB-KW"/>
</dbReference>
<organism evidence="13 14">
    <name type="scientific">Leucobacter aridicollis</name>
    <dbReference type="NCBI Taxonomy" id="283878"/>
    <lineage>
        <taxon>Bacteria</taxon>
        <taxon>Bacillati</taxon>
        <taxon>Actinomycetota</taxon>
        <taxon>Actinomycetes</taxon>
        <taxon>Micrococcales</taxon>
        <taxon>Microbacteriaceae</taxon>
        <taxon>Leucobacter</taxon>
    </lineage>
</organism>
<keyword evidence="3" id="KW-0597">Phosphoprotein</keyword>
<keyword evidence="8" id="KW-0902">Two-component regulatory system</keyword>
<feature type="transmembrane region" description="Helical" evidence="9">
    <location>
        <begin position="133"/>
        <end position="155"/>
    </location>
</feature>
<evidence type="ECO:0000256" key="6">
    <source>
        <dbReference type="ARBA" id="ARBA00022777"/>
    </source>
</evidence>
<dbReference type="Gene3D" id="3.30.565.10">
    <property type="entry name" value="Histidine kinase-like ATPase, C-terminal domain"/>
    <property type="match status" value="1"/>
</dbReference>
<evidence type="ECO:0000256" key="8">
    <source>
        <dbReference type="ARBA" id="ARBA00023012"/>
    </source>
</evidence>
<evidence type="ECO:0000256" key="4">
    <source>
        <dbReference type="ARBA" id="ARBA00022679"/>
    </source>
</evidence>
<feature type="transmembrane region" description="Helical" evidence="9">
    <location>
        <begin position="31"/>
        <end position="53"/>
    </location>
</feature>
<comment type="catalytic activity">
    <reaction evidence="1">
        <text>ATP + protein L-histidine = ADP + protein N-phospho-L-histidine.</text>
        <dbReference type="EC" id="2.7.13.3"/>
    </reaction>
</comment>
<protein>
    <recommendedName>
        <fullName evidence="2">histidine kinase</fullName>
        <ecNumber evidence="2">2.7.13.3</ecNumber>
    </recommendedName>
</protein>
<keyword evidence="9" id="KW-0812">Transmembrane</keyword>
<feature type="transmembrane region" description="Helical" evidence="9">
    <location>
        <begin position="385"/>
        <end position="410"/>
    </location>
</feature>
<keyword evidence="7" id="KW-0067">ATP-binding</keyword>
<dbReference type="GO" id="GO:0000155">
    <property type="term" value="F:phosphorelay sensor kinase activity"/>
    <property type="evidence" value="ECO:0007669"/>
    <property type="project" value="InterPro"/>
</dbReference>
<keyword evidence="5" id="KW-0547">Nucleotide-binding</keyword>
<dbReference type="PANTHER" id="PTHR24421:SF10">
    <property type="entry name" value="NITRATE_NITRITE SENSOR PROTEIN NARQ"/>
    <property type="match status" value="1"/>
</dbReference>
<dbReference type="SUPFAM" id="SSF55874">
    <property type="entry name" value="ATPase domain of HSP90 chaperone/DNA topoisomerase II/histidine kinase"/>
    <property type="match status" value="1"/>
</dbReference>
<dbReference type="InterPro" id="IPR050482">
    <property type="entry name" value="Sensor_HK_TwoCompSys"/>
</dbReference>
<dbReference type="InterPro" id="IPR003594">
    <property type="entry name" value="HATPase_dom"/>
</dbReference>
<evidence type="ECO:0000256" key="9">
    <source>
        <dbReference type="SAM" id="Phobius"/>
    </source>
</evidence>
<feature type="transmembrane region" description="Helical" evidence="9">
    <location>
        <begin position="255"/>
        <end position="278"/>
    </location>
</feature>